<dbReference type="Gene3D" id="1.10.10.10">
    <property type="entry name" value="Winged helix-like DNA-binding domain superfamily/Winged helix DNA-binding domain"/>
    <property type="match status" value="1"/>
</dbReference>
<sequence>MGRQQEQAWELYVHSHALLERALDAELRAAHGMSLLTLDALVQLSRAPGQTLYMKDLAAALVYSASGITRVVDNLERAGHVTRNPDPTNRRATLVKLTAEGRAALEEAWSPHVRTVQRLFTRHVDDRQAKVLIEVFDAVVKDLEGSPEG</sequence>
<dbReference type="InterPro" id="IPR000835">
    <property type="entry name" value="HTH_MarR-typ"/>
</dbReference>
<dbReference type="OrthoDB" id="8635520at2"/>
<organism evidence="2 3">
    <name type="scientific">Mycobacterium angelicum</name>
    <dbReference type="NCBI Taxonomy" id="470074"/>
    <lineage>
        <taxon>Bacteria</taxon>
        <taxon>Bacillati</taxon>
        <taxon>Actinomycetota</taxon>
        <taxon>Actinomycetes</taxon>
        <taxon>Mycobacteriales</taxon>
        <taxon>Mycobacteriaceae</taxon>
        <taxon>Mycobacterium</taxon>
    </lineage>
</organism>
<comment type="caution">
    <text evidence="2">The sequence shown here is derived from an EMBL/GenBank/DDBJ whole genome shotgun (WGS) entry which is preliminary data.</text>
</comment>
<dbReference type="InterPro" id="IPR039422">
    <property type="entry name" value="MarR/SlyA-like"/>
</dbReference>
<dbReference type="EMBL" id="MVHE01000032">
    <property type="protein sequence ID" value="ORA19147.1"/>
    <property type="molecule type" value="Genomic_DNA"/>
</dbReference>
<dbReference type="PROSITE" id="PS50995">
    <property type="entry name" value="HTH_MARR_2"/>
    <property type="match status" value="1"/>
</dbReference>
<keyword evidence="3" id="KW-1185">Reference proteome</keyword>
<protein>
    <submittedName>
        <fullName evidence="2">MarR family transcriptional regulator</fullName>
    </submittedName>
</protein>
<dbReference type="GO" id="GO:0003700">
    <property type="term" value="F:DNA-binding transcription factor activity"/>
    <property type="evidence" value="ECO:0007669"/>
    <property type="project" value="InterPro"/>
</dbReference>
<feature type="domain" description="HTH marR-type" evidence="1">
    <location>
        <begin position="1"/>
        <end position="141"/>
    </location>
</feature>
<dbReference type="GO" id="GO:0006950">
    <property type="term" value="P:response to stress"/>
    <property type="evidence" value="ECO:0007669"/>
    <property type="project" value="TreeGrafter"/>
</dbReference>
<evidence type="ECO:0000259" key="1">
    <source>
        <dbReference type="PROSITE" id="PS50995"/>
    </source>
</evidence>
<reference evidence="2 3" key="1">
    <citation type="submission" date="2017-02" db="EMBL/GenBank/DDBJ databases">
        <title>The new phylogeny of genus Mycobacterium.</title>
        <authorList>
            <person name="Tortoli E."/>
            <person name="Trovato A."/>
            <person name="Cirillo D.M."/>
        </authorList>
    </citation>
    <scope>NUCLEOTIDE SEQUENCE [LARGE SCALE GENOMIC DNA]</scope>
    <source>
        <strain evidence="2 3">DSM 45057</strain>
    </source>
</reference>
<dbReference type="AlphaFoldDB" id="A0A1W9ZMS4"/>
<gene>
    <name evidence="2" type="ORF">BST12_18035</name>
</gene>
<name>A0A1W9ZMS4_MYCAN</name>
<dbReference type="Proteomes" id="UP000192284">
    <property type="component" value="Unassembled WGS sequence"/>
</dbReference>
<accession>A0A1W9ZMS4</accession>
<evidence type="ECO:0000313" key="3">
    <source>
        <dbReference type="Proteomes" id="UP000192284"/>
    </source>
</evidence>
<evidence type="ECO:0000313" key="2">
    <source>
        <dbReference type="EMBL" id="ORA19147.1"/>
    </source>
</evidence>
<dbReference type="SMART" id="SM00347">
    <property type="entry name" value="HTH_MARR"/>
    <property type="match status" value="1"/>
</dbReference>
<dbReference type="Pfam" id="PF12802">
    <property type="entry name" value="MarR_2"/>
    <property type="match status" value="1"/>
</dbReference>
<dbReference type="InterPro" id="IPR036388">
    <property type="entry name" value="WH-like_DNA-bd_sf"/>
</dbReference>
<proteinExistence type="predicted"/>
<dbReference type="InterPro" id="IPR036390">
    <property type="entry name" value="WH_DNA-bd_sf"/>
</dbReference>
<dbReference type="SUPFAM" id="SSF46785">
    <property type="entry name" value="Winged helix' DNA-binding domain"/>
    <property type="match status" value="1"/>
</dbReference>
<dbReference type="PANTHER" id="PTHR33164:SF43">
    <property type="entry name" value="HTH-TYPE TRANSCRIPTIONAL REPRESSOR YETL"/>
    <property type="match status" value="1"/>
</dbReference>
<dbReference type="PRINTS" id="PR00598">
    <property type="entry name" value="HTHMARR"/>
</dbReference>
<dbReference type="PANTHER" id="PTHR33164">
    <property type="entry name" value="TRANSCRIPTIONAL REGULATOR, MARR FAMILY"/>
    <property type="match status" value="1"/>
</dbReference>